<dbReference type="InterPro" id="IPR019533">
    <property type="entry name" value="Peptidase_S26"/>
</dbReference>
<keyword evidence="3 6" id="KW-0645">Protease</keyword>
<evidence type="ECO:0000313" key="9">
    <source>
        <dbReference type="Proteomes" id="UP000640052"/>
    </source>
</evidence>
<accession>A0A919QES6</accession>
<reference evidence="8" key="1">
    <citation type="submission" date="2021-01" db="EMBL/GenBank/DDBJ databases">
        <title>Whole genome shotgun sequence of Acrocarpospora phusangensis NBRC 108782.</title>
        <authorList>
            <person name="Komaki H."/>
            <person name="Tamura T."/>
        </authorList>
    </citation>
    <scope>NUCLEOTIDE SEQUENCE</scope>
    <source>
        <strain evidence="8">NBRC 108782</strain>
    </source>
</reference>
<dbReference type="GO" id="GO:0005886">
    <property type="term" value="C:plasma membrane"/>
    <property type="evidence" value="ECO:0007669"/>
    <property type="project" value="UniProtKB-SubCell"/>
</dbReference>
<feature type="domain" description="Peptidase S26" evidence="7">
    <location>
        <begin position="90"/>
        <end position="129"/>
    </location>
</feature>
<dbReference type="NCBIfam" id="TIGR02227">
    <property type="entry name" value="sigpep_I_bact"/>
    <property type="match status" value="1"/>
</dbReference>
<dbReference type="EMBL" id="BOOA01000026">
    <property type="protein sequence ID" value="GIH25210.1"/>
    <property type="molecule type" value="Genomic_DNA"/>
</dbReference>
<evidence type="ECO:0000313" key="8">
    <source>
        <dbReference type="EMBL" id="GIH25210.1"/>
    </source>
</evidence>
<dbReference type="PROSITE" id="PS00501">
    <property type="entry name" value="SPASE_I_1"/>
    <property type="match status" value="1"/>
</dbReference>
<feature type="active site" evidence="5">
    <location>
        <position position="72"/>
    </location>
</feature>
<dbReference type="SUPFAM" id="SSF51306">
    <property type="entry name" value="LexA/Signal peptidase"/>
    <property type="match status" value="1"/>
</dbReference>
<proteinExistence type="inferred from homology"/>
<dbReference type="PRINTS" id="PR00727">
    <property type="entry name" value="LEADERPTASE"/>
</dbReference>
<feature type="active site" evidence="5">
    <location>
        <position position="31"/>
    </location>
</feature>
<feature type="domain" description="Peptidase S26" evidence="7">
    <location>
        <begin position="5"/>
        <end position="83"/>
    </location>
</feature>
<dbReference type="PANTHER" id="PTHR46041:SF1">
    <property type="entry name" value="MITOCHONDRIAL INNER MEMBRANE PROTEASE SUBUNIT 2"/>
    <property type="match status" value="1"/>
</dbReference>
<sequence>MIPVLLAVVAVLGFVVRLRRRFLVVTVRGASMEPAFRDGQRVLTRRCRPEALRTGDVAVFHGPAEHADLLIKRVAALPGERVPAEVRTSLDDARVPRDSLVVLGDNRRASQDSRHYGYVAAGRLVGTVIRTM</sequence>
<dbReference type="InterPro" id="IPR019756">
    <property type="entry name" value="Pept_S26A_signal_pept_1_Ser-AS"/>
</dbReference>
<dbReference type="RefSeq" id="WP_204041944.1">
    <property type="nucleotide sequence ID" value="NZ_BOOA01000026.1"/>
</dbReference>
<keyword evidence="9" id="KW-1185">Reference proteome</keyword>
<evidence type="ECO:0000256" key="3">
    <source>
        <dbReference type="ARBA" id="ARBA00022670"/>
    </source>
</evidence>
<dbReference type="InterPro" id="IPR000223">
    <property type="entry name" value="Pept_S26A_signal_pept_1"/>
</dbReference>
<dbReference type="InterPro" id="IPR019758">
    <property type="entry name" value="Pept_S26A_signal_pept_1_CS"/>
</dbReference>
<comment type="subcellular location">
    <subcellularLocation>
        <location evidence="1">Cell membrane</location>
        <topology evidence="1">Single-pass type II membrane protein</topology>
    </subcellularLocation>
    <subcellularLocation>
        <location evidence="6">Membrane</location>
        <topology evidence="6">Single-pass type II membrane protein</topology>
    </subcellularLocation>
</comment>
<dbReference type="GO" id="GO:0004252">
    <property type="term" value="F:serine-type endopeptidase activity"/>
    <property type="evidence" value="ECO:0007669"/>
    <property type="project" value="InterPro"/>
</dbReference>
<dbReference type="GO" id="GO:0009003">
    <property type="term" value="F:signal peptidase activity"/>
    <property type="evidence" value="ECO:0007669"/>
    <property type="project" value="UniProtKB-EC"/>
</dbReference>
<dbReference type="EC" id="3.4.21.89" evidence="6"/>
<name>A0A919QES6_9ACTN</name>
<dbReference type="InterPro" id="IPR037730">
    <property type="entry name" value="IMP2"/>
</dbReference>
<evidence type="ECO:0000256" key="2">
    <source>
        <dbReference type="ARBA" id="ARBA00007066"/>
    </source>
</evidence>
<evidence type="ECO:0000256" key="4">
    <source>
        <dbReference type="ARBA" id="ARBA00022801"/>
    </source>
</evidence>
<organism evidence="8 9">
    <name type="scientific">Acrocarpospora phusangensis</name>
    <dbReference type="NCBI Taxonomy" id="1070424"/>
    <lineage>
        <taxon>Bacteria</taxon>
        <taxon>Bacillati</taxon>
        <taxon>Actinomycetota</taxon>
        <taxon>Actinomycetes</taxon>
        <taxon>Streptosporangiales</taxon>
        <taxon>Streptosporangiaceae</taxon>
        <taxon>Acrocarpospora</taxon>
    </lineage>
</organism>
<dbReference type="Pfam" id="PF10502">
    <property type="entry name" value="Peptidase_S26"/>
    <property type="match status" value="2"/>
</dbReference>
<comment type="similarity">
    <text evidence="2">Belongs to the peptidase S26 family. IMP2 subfamily.</text>
</comment>
<dbReference type="Proteomes" id="UP000640052">
    <property type="component" value="Unassembled WGS sequence"/>
</dbReference>
<evidence type="ECO:0000259" key="7">
    <source>
        <dbReference type="Pfam" id="PF10502"/>
    </source>
</evidence>
<dbReference type="InterPro" id="IPR036286">
    <property type="entry name" value="LexA/Signal_pep-like_sf"/>
</dbReference>
<dbReference type="GO" id="GO:0006465">
    <property type="term" value="P:signal peptide processing"/>
    <property type="evidence" value="ECO:0007669"/>
    <property type="project" value="InterPro"/>
</dbReference>
<gene>
    <name evidence="8" type="primary">lepB</name>
    <name evidence="8" type="ORF">Aph01nite_35200</name>
</gene>
<evidence type="ECO:0000256" key="1">
    <source>
        <dbReference type="ARBA" id="ARBA00004401"/>
    </source>
</evidence>
<dbReference type="PROSITE" id="PS00761">
    <property type="entry name" value="SPASE_I_3"/>
    <property type="match status" value="1"/>
</dbReference>
<comment type="catalytic activity">
    <reaction evidence="6">
        <text>Cleavage of hydrophobic, N-terminal signal or leader sequences from secreted and periplasmic proteins.</text>
        <dbReference type="EC" id="3.4.21.89"/>
    </reaction>
</comment>
<protein>
    <recommendedName>
        <fullName evidence="6">Signal peptidase I</fullName>
        <ecNumber evidence="6">3.4.21.89</ecNumber>
    </recommendedName>
</protein>
<dbReference type="Gene3D" id="2.10.109.10">
    <property type="entry name" value="Umud Fragment, subunit A"/>
    <property type="match status" value="1"/>
</dbReference>
<evidence type="ECO:0000256" key="5">
    <source>
        <dbReference type="PIRSR" id="PIRSR600223-1"/>
    </source>
</evidence>
<comment type="caution">
    <text evidence="8">The sequence shown here is derived from an EMBL/GenBank/DDBJ whole genome shotgun (WGS) entry which is preliminary data.</text>
</comment>
<dbReference type="AlphaFoldDB" id="A0A919QES6"/>
<evidence type="ECO:0000256" key="6">
    <source>
        <dbReference type="RuleBase" id="RU362042"/>
    </source>
</evidence>
<dbReference type="PANTHER" id="PTHR46041">
    <property type="entry name" value="MITOCHONDRIAL INNER MEMBRANE PROTEASE SUBUNIT 2"/>
    <property type="match status" value="1"/>
</dbReference>
<keyword evidence="4 6" id="KW-0378">Hydrolase</keyword>
<dbReference type="CDD" id="cd06530">
    <property type="entry name" value="S26_SPase_I"/>
    <property type="match status" value="1"/>
</dbReference>